<reference evidence="1" key="1">
    <citation type="journal article" date="2021" name="New Phytol.">
        <title>Evolutionary innovations through gain and loss of genes in the ectomycorrhizal Boletales.</title>
        <authorList>
            <person name="Wu G."/>
            <person name="Miyauchi S."/>
            <person name="Morin E."/>
            <person name="Kuo A."/>
            <person name="Drula E."/>
            <person name="Varga T."/>
            <person name="Kohler A."/>
            <person name="Feng B."/>
            <person name="Cao Y."/>
            <person name="Lipzen A."/>
            <person name="Daum C."/>
            <person name="Hundley H."/>
            <person name="Pangilinan J."/>
            <person name="Johnson J."/>
            <person name="Barry K."/>
            <person name="LaButti K."/>
            <person name="Ng V."/>
            <person name="Ahrendt S."/>
            <person name="Min B."/>
            <person name="Choi I.G."/>
            <person name="Park H."/>
            <person name="Plett J.M."/>
            <person name="Magnuson J."/>
            <person name="Spatafora J.W."/>
            <person name="Nagy L.G."/>
            <person name="Henrissat B."/>
            <person name="Grigoriev I.V."/>
            <person name="Yang Z.L."/>
            <person name="Xu J."/>
            <person name="Martin F.M."/>
        </authorList>
    </citation>
    <scope>NUCLEOTIDE SEQUENCE</scope>
    <source>
        <strain evidence="1">KUC20120723A-06</strain>
    </source>
</reference>
<comment type="caution">
    <text evidence="1">The sequence shown here is derived from an EMBL/GenBank/DDBJ whole genome shotgun (WGS) entry which is preliminary data.</text>
</comment>
<evidence type="ECO:0000313" key="2">
    <source>
        <dbReference type="Proteomes" id="UP000790709"/>
    </source>
</evidence>
<gene>
    <name evidence="1" type="ORF">BV22DRAFT_1031270</name>
</gene>
<accession>A0ACB8BTJ7</accession>
<keyword evidence="2" id="KW-1185">Reference proteome</keyword>
<sequence>MILSLGSFWAITLFFTLALGVGHGCKAPSFHGSPWETKFVAYTEENCGGHRYELDLTTMTTGQTCGQTGSCHYIGDGTGANGDKVRGRVASFVWKTQHGKSSFKLFTKENCEGHAVGHATSTQWIDSSVHHKNRGIVSVQICPVS</sequence>
<dbReference type="Proteomes" id="UP000790709">
    <property type="component" value="Unassembled WGS sequence"/>
</dbReference>
<proteinExistence type="predicted"/>
<organism evidence="1 2">
    <name type="scientific">Leucogyrophana mollusca</name>
    <dbReference type="NCBI Taxonomy" id="85980"/>
    <lineage>
        <taxon>Eukaryota</taxon>
        <taxon>Fungi</taxon>
        <taxon>Dikarya</taxon>
        <taxon>Basidiomycota</taxon>
        <taxon>Agaricomycotina</taxon>
        <taxon>Agaricomycetes</taxon>
        <taxon>Agaricomycetidae</taxon>
        <taxon>Boletales</taxon>
        <taxon>Boletales incertae sedis</taxon>
        <taxon>Leucogyrophana</taxon>
    </lineage>
</organism>
<name>A0ACB8BTJ7_9AGAM</name>
<protein>
    <submittedName>
        <fullName evidence="1">Uncharacterized protein</fullName>
    </submittedName>
</protein>
<evidence type="ECO:0000313" key="1">
    <source>
        <dbReference type="EMBL" id="KAH7927938.1"/>
    </source>
</evidence>
<dbReference type="EMBL" id="MU266359">
    <property type="protein sequence ID" value="KAH7927938.1"/>
    <property type="molecule type" value="Genomic_DNA"/>
</dbReference>